<dbReference type="InterPro" id="IPR023090">
    <property type="entry name" value="UPF0702_alpha/beta_dom_sf"/>
</dbReference>
<dbReference type="STRING" id="663278.Ethha_1160"/>
<evidence type="ECO:0000256" key="1">
    <source>
        <dbReference type="ARBA" id="ARBA00004651"/>
    </source>
</evidence>
<feature type="transmembrane region" description="Helical" evidence="7">
    <location>
        <begin position="61"/>
        <end position="81"/>
    </location>
</feature>
<dbReference type="Gene3D" id="3.30.240.20">
    <property type="entry name" value="bsu07140 like domains"/>
    <property type="match status" value="2"/>
</dbReference>
<protein>
    <recommendedName>
        <fullName evidence="8">YetF C-terminal domain-containing protein</fullName>
    </recommendedName>
</protein>
<evidence type="ECO:0000256" key="5">
    <source>
        <dbReference type="ARBA" id="ARBA00022989"/>
    </source>
</evidence>
<dbReference type="Pfam" id="PF04239">
    <property type="entry name" value="DUF421"/>
    <property type="match status" value="1"/>
</dbReference>
<feature type="transmembrane region" description="Helical" evidence="7">
    <location>
        <begin position="35"/>
        <end position="55"/>
    </location>
</feature>
<dbReference type="EMBL" id="CP002400">
    <property type="protein sequence ID" value="ADU26711.1"/>
    <property type="molecule type" value="Genomic_DNA"/>
</dbReference>
<evidence type="ECO:0000256" key="4">
    <source>
        <dbReference type="ARBA" id="ARBA00022692"/>
    </source>
</evidence>
<evidence type="ECO:0000259" key="8">
    <source>
        <dbReference type="Pfam" id="PF04239"/>
    </source>
</evidence>
<evidence type="ECO:0000256" key="7">
    <source>
        <dbReference type="SAM" id="Phobius"/>
    </source>
</evidence>
<comment type="similarity">
    <text evidence="2">Belongs to the UPF0702 family.</text>
</comment>
<gene>
    <name evidence="9" type="ordered locus">Ethha_1160</name>
</gene>
<dbReference type="PANTHER" id="PTHR34582">
    <property type="entry name" value="UPF0702 TRANSMEMBRANE PROTEIN YCAP"/>
    <property type="match status" value="1"/>
</dbReference>
<keyword evidence="6 7" id="KW-0472">Membrane</keyword>
<reference evidence="9 10" key="1">
    <citation type="submission" date="2010-12" db="EMBL/GenBank/DDBJ databases">
        <title>Complete sequence of Ethanoligenens harbinense YUAN-3.</title>
        <authorList>
            <person name="Lucas S."/>
            <person name="Copeland A."/>
            <person name="Lapidus A."/>
            <person name="Cheng J.-F."/>
            <person name="Bruce D."/>
            <person name="Goodwin L."/>
            <person name="Pitluck S."/>
            <person name="Chertkov O."/>
            <person name="Misra M."/>
            <person name="Detter J.C."/>
            <person name="Han C."/>
            <person name="Tapia R."/>
            <person name="Land M."/>
            <person name="Hauser L."/>
            <person name="Jeffries C."/>
            <person name="Kyrpides N."/>
            <person name="Ivanova N."/>
            <person name="Mikhailova N."/>
            <person name="Wang A."/>
            <person name="Mouttaki H."/>
            <person name="He Z."/>
            <person name="Zhou J."/>
            <person name="Hemme C.L."/>
            <person name="Woyke T."/>
        </authorList>
    </citation>
    <scope>NUCLEOTIDE SEQUENCE [LARGE SCALE GENOMIC DNA]</scope>
    <source>
        <strain evidence="10">DSM 18485 / JCM 12961 / CGMCC 1.5033 / YUAN-3</strain>
    </source>
</reference>
<dbReference type="AlphaFoldDB" id="E6U505"/>
<dbReference type="eggNOG" id="COG2323">
    <property type="taxonomic scope" value="Bacteria"/>
</dbReference>
<proteinExistence type="inferred from homology"/>
<dbReference type="HOGENOM" id="CLU_077149_0_2_9"/>
<dbReference type="RefSeq" id="WP_013485072.1">
    <property type="nucleotide sequence ID" value="NC_014828.1"/>
</dbReference>
<keyword evidence="5 7" id="KW-1133">Transmembrane helix</keyword>
<keyword evidence="3" id="KW-1003">Cell membrane</keyword>
<feature type="transmembrane region" description="Helical" evidence="7">
    <location>
        <begin position="6"/>
        <end position="23"/>
    </location>
</feature>
<organism evidence="9 10">
    <name type="scientific">Ethanoligenens harbinense (strain DSM 18485 / JCM 12961 / CGMCC 1.5033 / YUAN-3)</name>
    <dbReference type="NCBI Taxonomy" id="663278"/>
    <lineage>
        <taxon>Bacteria</taxon>
        <taxon>Bacillati</taxon>
        <taxon>Bacillota</taxon>
        <taxon>Clostridia</taxon>
        <taxon>Eubacteriales</taxon>
        <taxon>Oscillospiraceae</taxon>
        <taxon>Ethanoligenens</taxon>
    </lineage>
</organism>
<keyword evidence="4 7" id="KW-0812">Transmembrane</keyword>
<name>E6U505_ETHHY</name>
<evidence type="ECO:0000313" key="9">
    <source>
        <dbReference type="EMBL" id="ADU26711.1"/>
    </source>
</evidence>
<evidence type="ECO:0000256" key="3">
    <source>
        <dbReference type="ARBA" id="ARBA00022475"/>
    </source>
</evidence>
<keyword evidence="10" id="KW-1185">Reference proteome</keyword>
<comment type="subcellular location">
    <subcellularLocation>
        <location evidence="1">Cell membrane</location>
        <topology evidence="1">Multi-pass membrane protein</topology>
    </subcellularLocation>
</comment>
<sequence length="232" mass="26007">MLYTKVAIIVFRSIFAFIILLALGRIVGRKMISRITFFDFIIGVTLGSLGVRLALGADDSLLGNIVAGITIILMVLLIDVCNLKSYLFRKLEEGKPIILVENGIIHEKNLKKVRISLNKLLMLLREKDVFNMDDVYYAIIENDGELSVLLKPDRQALKAADMNVPISPINLPLDLIIDGKIIYENLVQSGHDIEWITAQLKSQNIRSEKDVLYACINPVHGFYISPRTGPSK</sequence>
<dbReference type="InterPro" id="IPR007353">
    <property type="entry name" value="DUF421"/>
</dbReference>
<dbReference type="GO" id="GO:0005886">
    <property type="term" value="C:plasma membrane"/>
    <property type="evidence" value="ECO:0007669"/>
    <property type="project" value="UniProtKB-SubCell"/>
</dbReference>
<evidence type="ECO:0000313" key="10">
    <source>
        <dbReference type="Proteomes" id="UP000001551"/>
    </source>
</evidence>
<evidence type="ECO:0000256" key="2">
    <source>
        <dbReference type="ARBA" id="ARBA00006448"/>
    </source>
</evidence>
<dbReference type="Proteomes" id="UP000001551">
    <property type="component" value="Chromosome"/>
</dbReference>
<dbReference type="KEGG" id="eha:Ethha_1160"/>
<evidence type="ECO:0000256" key="6">
    <source>
        <dbReference type="ARBA" id="ARBA00023136"/>
    </source>
</evidence>
<dbReference type="PANTHER" id="PTHR34582:SF7">
    <property type="entry name" value="UPF0702 TRANSMEMBRANE PROTEIN YDFS"/>
    <property type="match status" value="1"/>
</dbReference>
<feature type="domain" description="YetF C-terminal" evidence="8">
    <location>
        <begin position="84"/>
        <end position="215"/>
    </location>
</feature>
<accession>E6U505</accession>